<sequence length="245" mass="27293">MEGPSSSSPVRTIRRNNHLDVRATNPDFLSAAFPESQILSPSAWAQLSAWYGRDWRLLYRGTRDGMTASDFHRHCDNKGSTLSVFLRGPFIFGGFSSVSWSSEWHLGWGNYERRDDKASLFSLVSPHSSASPVQLKVAEQKADKAVYLCKNWGPDFGESDLQALKSEGRVTSRLGSTFQIPQNVYRDTDREGRGTIRDAENGRGRFLFFGSEEADLDEMEVFGVLDGDSEGDFSVSLSCQKEGGQ</sequence>
<dbReference type="VEuPathDB" id="CryptoDB:Cvel_5981"/>
<dbReference type="InterPro" id="IPR006571">
    <property type="entry name" value="TLDc_dom"/>
</dbReference>
<evidence type="ECO:0000313" key="2">
    <source>
        <dbReference type="EMBL" id="CEM40559.1"/>
    </source>
</evidence>
<dbReference type="EMBL" id="CDMZ01002061">
    <property type="protein sequence ID" value="CEM40559.1"/>
    <property type="molecule type" value="Genomic_DNA"/>
</dbReference>
<reference evidence="2" key="1">
    <citation type="submission" date="2014-11" db="EMBL/GenBank/DDBJ databases">
        <authorList>
            <person name="Otto D Thomas"/>
            <person name="Naeem Raeece"/>
        </authorList>
    </citation>
    <scope>NUCLEOTIDE SEQUENCE</scope>
</reference>
<dbReference type="PROSITE" id="PS51886">
    <property type="entry name" value="TLDC"/>
    <property type="match status" value="1"/>
</dbReference>
<dbReference type="AlphaFoldDB" id="A0A0G4H9E9"/>
<accession>A0A0G4H9E9</accession>
<evidence type="ECO:0000259" key="1">
    <source>
        <dbReference type="PROSITE" id="PS51886"/>
    </source>
</evidence>
<dbReference type="Pfam" id="PF07534">
    <property type="entry name" value="TLD"/>
    <property type="match status" value="1"/>
</dbReference>
<name>A0A0G4H9E9_9ALVE</name>
<protein>
    <recommendedName>
        <fullName evidence="1">TLDc domain-containing protein</fullName>
    </recommendedName>
</protein>
<proteinExistence type="predicted"/>
<organism evidence="2">
    <name type="scientific">Chromera velia CCMP2878</name>
    <dbReference type="NCBI Taxonomy" id="1169474"/>
    <lineage>
        <taxon>Eukaryota</taxon>
        <taxon>Sar</taxon>
        <taxon>Alveolata</taxon>
        <taxon>Colpodellida</taxon>
        <taxon>Chromeraceae</taxon>
        <taxon>Chromera</taxon>
    </lineage>
</organism>
<feature type="domain" description="TLDc" evidence="1">
    <location>
        <begin position="31"/>
        <end position="225"/>
    </location>
</feature>
<gene>
    <name evidence="2" type="ORF">Cvel_5981</name>
</gene>
<dbReference type="PhylomeDB" id="A0A0G4H9E9"/>